<evidence type="ECO:0000256" key="5">
    <source>
        <dbReference type="ARBA" id="ARBA00022475"/>
    </source>
</evidence>
<gene>
    <name evidence="11" type="ORF">J2Z76_003034</name>
</gene>
<accession>A0ABS4GHI1</accession>
<feature type="transmembrane region" description="Helical" evidence="10">
    <location>
        <begin position="93"/>
        <end position="116"/>
    </location>
</feature>
<comment type="caution">
    <text evidence="11">The sequence shown here is derived from an EMBL/GenBank/DDBJ whole genome shotgun (WGS) entry which is preliminary data.</text>
</comment>
<feature type="transmembrane region" description="Helical" evidence="10">
    <location>
        <begin position="314"/>
        <end position="333"/>
    </location>
</feature>
<evidence type="ECO:0000256" key="7">
    <source>
        <dbReference type="ARBA" id="ARBA00022989"/>
    </source>
</evidence>
<keyword evidence="12" id="KW-1185">Reference proteome</keyword>
<dbReference type="InterPro" id="IPR051327">
    <property type="entry name" value="MATE_MepA_subfamily"/>
</dbReference>
<feature type="transmembrane region" description="Helical" evidence="10">
    <location>
        <begin position="270"/>
        <end position="293"/>
    </location>
</feature>
<evidence type="ECO:0000313" key="11">
    <source>
        <dbReference type="EMBL" id="MBP1927161.1"/>
    </source>
</evidence>
<evidence type="ECO:0000313" key="12">
    <source>
        <dbReference type="Proteomes" id="UP001519342"/>
    </source>
</evidence>
<dbReference type="RefSeq" id="WP_209512874.1">
    <property type="nucleotide sequence ID" value="NZ_JAGGKS010000010.1"/>
</dbReference>
<keyword evidence="9" id="KW-0046">Antibiotic resistance</keyword>
<proteinExistence type="inferred from homology"/>
<evidence type="ECO:0000256" key="3">
    <source>
        <dbReference type="ARBA" id="ARBA00022106"/>
    </source>
</evidence>
<protein>
    <recommendedName>
        <fullName evidence="3">Multidrug export protein MepA</fullName>
    </recommendedName>
</protein>
<evidence type="ECO:0000256" key="10">
    <source>
        <dbReference type="SAM" id="Phobius"/>
    </source>
</evidence>
<organism evidence="11 12">
    <name type="scientific">Sedimentibacter acidaminivorans</name>
    <dbReference type="NCBI Taxonomy" id="913099"/>
    <lineage>
        <taxon>Bacteria</taxon>
        <taxon>Bacillati</taxon>
        <taxon>Bacillota</taxon>
        <taxon>Tissierellia</taxon>
        <taxon>Sedimentibacter</taxon>
    </lineage>
</organism>
<keyword evidence="5" id="KW-1003">Cell membrane</keyword>
<keyword evidence="4" id="KW-0813">Transport</keyword>
<dbReference type="NCBIfam" id="TIGR00797">
    <property type="entry name" value="matE"/>
    <property type="match status" value="1"/>
</dbReference>
<feature type="transmembrane region" description="Helical" evidence="10">
    <location>
        <begin position="136"/>
        <end position="153"/>
    </location>
</feature>
<dbReference type="InterPro" id="IPR002528">
    <property type="entry name" value="MATE_fam"/>
</dbReference>
<reference evidence="11 12" key="1">
    <citation type="submission" date="2021-03" db="EMBL/GenBank/DDBJ databases">
        <title>Genomic Encyclopedia of Type Strains, Phase IV (KMG-IV): sequencing the most valuable type-strain genomes for metagenomic binning, comparative biology and taxonomic classification.</title>
        <authorList>
            <person name="Goeker M."/>
        </authorList>
    </citation>
    <scope>NUCLEOTIDE SEQUENCE [LARGE SCALE GENOMIC DNA]</scope>
    <source>
        <strain evidence="11 12">DSM 24004</strain>
    </source>
</reference>
<comment type="similarity">
    <text evidence="2">Belongs to the multi antimicrobial extrusion (MATE) (TC 2.A.66.1) family. MepA subfamily.</text>
</comment>
<dbReference type="CDD" id="cd13143">
    <property type="entry name" value="MATE_MepA_like"/>
    <property type="match status" value="1"/>
</dbReference>
<evidence type="ECO:0000256" key="2">
    <source>
        <dbReference type="ARBA" id="ARBA00008417"/>
    </source>
</evidence>
<sequence>MDRSKQLGEVKVSKLLMKFSIPAIVGMLVNALYNVVDRIFIGNGIGYEGIAGITIAFPVMLIMMAFSMLIGIGANSLVSIRLGENKKEEAEGILGNALSLLILISLSLTVIGSLTLNPLLKLLGASEKILPYARDYLQIILIGAVFQSVGMGMNNFIRSEGNPKIAMYSMLIGAVVNTILDPIFIFGFRWGMRGAAIATIISQATSAIWVISYFLGGKSLLKIHTKNIKLRASVVSKIVALGAAPFAMQLAASVQNFIMNTSLATYGGDIAISGMGVVNSIVTLMIMPIFGINQGVQPIIGYNYGAKKYDRVKEAYKLAVISATVIITTGWVATRLFPEQFVSMFNSDDKELISFGTFAIKRFMMFFPIIGFQIVSSNYFQAVGKPKHSALLSLSRQVLILIPALLILPRFFGLEGVVSAGPLADVLSSVVTGTFIFFEMKKLDDSHQSTLLNNVEDSVKSIFEEKNIINDDKIIKEL</sequence>
<evidence type="ECO:0000256" key="4">
    <source>
        <dbReference type="ARBA" id="ARBA00022448"/>
    </source>
</evidence>
<dbReference type="Proteomes" id="UP001519342">
    <property type="component" value="Unassembled WGS sequence"/>
</dbReference>
<comment type="subcellular location">
    <subcellularLocation>
        <location evidence="1">Cell membrane</location>
        <topology evidence="1">Multi-pass membrane protein</topology>
    </subcellularLocation>
</comment>
<evidence type="ECO:0000256" key="6">
    <source>
        <dbReference type="ARBA" id="ARBA00022692"/>
    </source>
</evidence>
<feature type="transmembrane region" description="Helical" evidence="10">
    <location>
        <begin position="394"/>
        <end position="412"/>
    </location>
</feature>
<evidence type="ECO:0000256" key="9">
    <source>
        <dbReference type="ARBA" id="ARBA00023251"/>
    </source>
</evidence>
<feature type="transmembrane region" description="Helical" evidence="10">
    <location>
        <begin position="12"/>
        <end position="33"/>
    </location>
</feature>
<dbReference type="PANTHER" id="PTHR43823">
    <property type="entry name" value="SPORULATION PROTEIN YKVU"/>
    <property type="match status" value="1"/>
</dbReference>
<dbReference type="InterPro" id="IPR048279">
    <property type="entry name" value="MdtK-like"/>
</dbReference>
<feature type="transmembrane region" description="Helical" evidence="10">
    <location>
        <begin position="165"/>
        <end position="188"/>
    </location>
</feature>
<feature type="transmembrane region" description="Helical" evidence="10">
    <location>
        <begin position="418"/>
        <end position="438"/>
    </location>
</feature>
<dbReference type="PIRSF" id="PIRSF006603">
    <property type="entry name" value="DinF"/>
    <property type="match status" value="1"/>
</dbReference>
<feature type="transmembrane region" description="Helical" evidence="10">
    <location>
        <begin position="238"/>
        <end position="258"/>
    </location>
</feature>
<evidence type="ECO:0000256" key="1">
    <source>
        <dbReference type="ARBA" id="ARBA00004651"/>
    </source>
</evidence>
<feature type="transmembrane region" description="Helical" evidence="10">
    <location>
        <begin position="45"/>
        <end position="72"/>
    </location>
</feature>
<dbReference type="Pfam" id="PF01554">
    <property type="entry name" value="MatE"/>
    <property type="match status" value="2"/>
</dbReference>
<keyword evidence="6 10" id="KW-0812">Transmembrane</keyword>
<feature type="transmembrane region" description="Helical" evidence="10">
    <location>
        <begin position="353"/>
        <end position="374"/>
    </location>
</feature>
<name>A0ABS4GHI1_9FIRM</name>
<evidence type="ECO:0000256" key="8">
    <source>
        <dbReference type="ARBA" id="ARBA00023136"/>
    </source>
</evidence>
<feature type="transmembrane region" description="Helical" evidence="10">
    <location>
        <begin position="194"/>
        <end position="217"/>
    </location>
</feature>
<dbReference type="EMBL" id="JAGGKS010000010">
    <property type="protein sequence ID" value="MBP1927161.1"/>
    <property type="molecule type" value="Genomic_DNA"/>
</dbReference>
<keyword evidence="8 10" id="KW-0472">Membrane</keyword>
<dbReference type="InterPro" id="IPR045070">
    <property type="entry name" value="MATE_MepA-like"/>
</dbReference>
<keyword evidence="7 10" id="KW-1133">Transmembrane helix</keyword>
<dbReference type="PANTHER" id="PTHR43823:SF3">
    <property type="entry name" value="MULTIDRUG EXPORT PROTEIN MEPA"/>
    <property type="match status" value="1"/>
</dbReference>